<comment type="similarity">
    <text evidence="2">Belongs to the sphingosine N-acyltransferase family.</text>
</comment>
<gene>
    <name evidence="9" type="ORF">QTJ16_006722</name>
</gene>
<evidence type="ECO:0000256" key="6">
    <source>
        <dbReference type="PROSITE-ProRule" id="PRU00205"/>
    </source>
</evidence>
<name>A0AAD9SVU8_9HELO</name>
<dbReference type="GO" id="GO:0046513">
    <property type="term" value="P:ceramide biosynthetic process"/>
    <property type="evidence" value="ECO:0007669"/>
    <property type="project" value="InterPro"/>
</dbReference>
<keyword evidence="4 7" id="KW-1133">Transmembrane helix</keyword>
<feature type="domain" description="TLC" evidence="8">
    <location>
        <begin position="143"/>
        <end position="380"/>
    </location>
</feature>
<reference evidence="9" key="1">
    <citation type="submission" date="2023-06" db="EMBL/GenBank/DDBJ databases">
        <title>Draft genome of Marssonina rosae.</title>
        <authorList>
            <person name="Cheng Q."/>
        </authorList>
    </citation>
    <scope>NUCLEOTIDE SEQUENCE</scope>
    <source>
        <strain evidence="9">R4</strain>
    </source>
</reference>
<evidence type="ECO:0000256" key="4">
    <source>
        <dbReference type="ARBA" id="ARBA00022989"/>
    </source>
</evidence>
<keyword evidence="10" id="KW-1185">Reference proteome</keyword>
<dbReference type="AlphaFoldDB" id="A0AAD9SVU8"/>
<feature type="transmembrane region" description="Helical" evidence="7">
    <location>
        <begin position="149"/>
        <end position="167"/>
    </location>
</feature>
<protein>
    <recommendedName>
        <fullName evidence="8">TLC domain-containing protein</fullName>
    </recommendedName>
</protein>
<dbReference type="EMBL" id="JAUBYV010000011">
    <property type="protein sequence ID" value="KAK2624088.1"/>
    <property type="molecule type" value="Genomic_DNA"/>
</dbReference>
<feature type="transmembrane region" description="Helical" evidence="7">
    <location>
        <begin position="351"/>
        <end position="372"/>
    </location>
</feature>
<evidence type="ECO:0000259" key="8">
    <source>
        <dbReference type="PROSITE" id="PS50922"/>
    </source>
</evidence>
<dbReference type="PANTHER" id="PTHR12560">
    <property type="entry name" value="LONGEVITY ASSURANCE FACTOR 1 LAG1"/>
    <property type="match status" value="1"/>
</dbReference>
<dbReference type="InterPro" id="IPR016439">
    <property type="entry name" value="Lag1/Lac1-like"/>
</dbReference>
<dbReference type="InterPro" id="IPR006634">
    <property type="entry name" value="TLC-dom"/>
</dbReference>
<dbReference type="Pfam" id="PF03798">
    <property type="entry name" value="TRAM_LAG1_CLN8"/>
    <property type="match status" value="1"/>
</dbReference>
<evidence type="ECO:0000256" key="2">
    <source>
        <dbReference type="ARBA" id="ARBA00009808"/>
    </source>
</evidence>
<dbReference type="PANTHER" id="PTHR12560:SF0">
    <property type="entry name" value="LD18904P"/>
    <property type="match status" value="1"/>
</dbReference>
<keyword evidence="3 6" id="KW-0812">Transmembrane</keyword>
<keyword evidence="5 6" id="KW-0472">Membrane</keyword>
<evidence type="ECO:0000256" key="1">
    <source>
        <dbReference type="ARBA" id="ARBA00004141"/>
    </source>
</evidence>
<dbReference type="Proteomes" id="UP001285354">
    <property type="component" value="Unassembled WGS sequence"/>
</dbReference>
<feature type="transmembrane region" description="Helical" evidence="7">
    <location>
        <begin position="193"/>
        <end position="209"/>
    </location>
</feature>
<accession>A0AAD9SVU8</accession>
<evidence type="ECO:0000256" key="7">
    <source>
        <dbReference type="SAM" id="Phobius"/>
    </source>
</evidence>
<evidence type="ECO:0000313" key="9">
    <source>
        <dbReference type="EMBL" id="KAK2624088.1"/>
    </source>
</evidence>
<evidence type="ECO:0000256" key="5">
    <source>
        <dbReference type="ARBA" id="ARBA00023136"/>
    </source>
</evidence>
<feature type="transmembrane region" description="Helical" evidence="7">
    <location>
        <begin position="105"/>
        <end position="128"/>
    </location>
</feature>
<organism evidence="9 10">
    <name type="scientific">Diplocarpon rosae</name>
    <dbReference type="NCBI Taxonomy" id="946125"/>
    <lineage>
        <taxon>Eukaryota</taxon>
        <taxon>Fungi</taxon>
        <taxon>Dikarya</taxon>
        <taxon>Ascomycota</taxon>
        <taxon>Pezizomycotina</taxon>
        <taxon>Leotiomycetes</taxon>
        <taxon>Helotiales</taxon>
        <taxon>Drepanopezizaceae</taxon>
        <taxon>Diplocarpon</taxon>
    </lineage>
</organism>
<feature type="transmembrane region" description="Helical" evidence="7">
    <location>
        <begin position="276"/>
        <end position="300"/>
    </location>
</feature>
<comment type="caution">
    <text evidence="9">The sequence shown here is derived from an EMBL/GenBank/DDBJ whole genome shotgun (WGS) entry which is preliminary data.</text>
</comment>
<dbReference type="PROSITE" id="PS50922">
    <property type="entry name" value="TLC"/>
    <property type="match status" value="1"/>
</dbReference>
<evidence type="ECO:0000313" key="10">
    <source>
        <dbReference type="Proteomes" id="UP001285354"/>
    </source>
</evidence>
<proteinExistence type="inferred from homology"/>
<dbReference type="GO" id="GO:0050291">
    <property type="term" value="F:sphingosine N-acyltransferase activity"/>
    <property type="evidence" value="ECO:0007669"/>
    <property type="project" value="InterPro"/>
</dbReference>
<dbReference type="SMART" id="SM00724">
    <property type="entry name" value="TLC"/>
    <property type="match status" value="1"/>
</dbReference>
<comment type="subcellular location">
    <subcellularLocation>
        <location evidence="1">Membrane</location>
        <topology evidence="1">Multi-pass membrane protein</topology>
    </subcellularLocation>
</comment>
<dbReference type="GO" id="GO:0016020">
    <property type="term" value="C:membrane"/>
    <property type="evidence" value="ECO:0007669"/>
    <property type="project" value="UniProtKB-SubCell"/>
</dbReference>
<evidence type="ECO:0000256" key="3">
    <source>
        <dbReference type="ARBA" id="ARBA00022692"/>
    </source>
</evidence>
<sequence length="470" mass="53911">MSGIPAAVEIQHENFNAAHEWLHPQGSNVGGIEQKLSPRNTGKKNYAARAMTVRRKTKRKEDGPLEIICGWIVEHQIARRHARKFFELSYYNPDSGEYRAGWNDAWMVSFWIVVFTGLRAAAMEYIFIPVAKKGGAKGQREQIRFAEQAWLAIYTTTFWCLGVYLLWNSEYLFNFKELWTNWPNREMDGLRKWYILVQYAFWLQQILVVNLEERRKDHWQMLAHHIVTCALIFTSYGYHQTKVANLILCTMDSVDLVFPLAKCLKYLGYTTVCDVLFGLFITIWFITRHVFFVMICYSVWADIPATIDYGCYSGKNGSIQGPFPPPDRLGHIVDPFRNPGGTVCFNHKIKWGFLSALMFLQFLTIVWFTMIVKVAIRVLKGGDADDVRSDDEGDDDEELLDEKMVSVIEEIEEMEPPPYEEEVGVEAINLKGRKSSAKHYKKGSGSASGVSLPHSDRKELLGRIGCDKGV</sequence>